<dbReference type="InterPro" id="IPR029058">
    <property type="entry name" value="AB_hydrolase_fold"/>
</dbReference>
<keyword evidence="6" id="KW-1185">Reference proteome</keyword>
<dbReference type="Proteomes" id="UP000236729">
    <property type="component" value="Unassembled WGS sequence"/>
</dbReference>
<feature type="domain" description="BD-FAE-like" evidence="3">
    <location>
        <begin position="21"/>
        <end position="122"/>
    </location>
</feature>
<evidence type="ECO:0000259" key="3">
    <source>
        <dbReference type="Pfam" id="PF20434"/>
    </source>
</evidence>
<dbReference type="PANTHER" id="PTHR22946">
    <property type="entry name" value="DIENELACTONE HYDROLASE DOMAIN-CONTAINING PROTEIN-RELATED"/>
    <property type="match status" value="1"/>
</dbReference>
<sequence length="239" mass="26561">MTEVPFFHDVEPVRRVRDEVMDVHYPDDSHAGPRPAVIFVHGGPVPEDMEPRPRDWEGFIRYGALVAASGLVGITFNHRLHSDELYPEASDDVAAVVERVRELEAVDSDRIALWFFSGGGPIGAAWLRAAPSWLRAVGFTYPVLAPPPDWPGDKPRFNTVEAVSEHPELPKLLVRVGKDFEFFVPSQDAFVQEARNAGADLEVIEIPHAEHGFEDHGADPEAREAVDRAVSWFVKKLAG</sequence>
<evidence type="ECO:0000313" key="4">
    <source>
        <dbReference type="EMBL" id="SEF54678.1"/>
    </source>
</evidence>
<evidence type="ECO:0000313" key="7">
    <source>
        <dbReference type="Proteomes" id="UP000236729"/>
    </source>
</evidence>
<dbReference type="SUPFAM" id="SSF53474">
    <property type="entry name" value="alpha/beta-Hydrolases"/>
    <property type="match status" value="1"/>
</dbReference>
<evidence type="ECO:0000313" key="5">
    <source>
        <dbReference type="EMBL" id="SFC53119.1"/>
    </source>
</evidence>
<keyword evidence="2" id="KW-0378">Hydrolase</keyword>
<reference evidence="6 7" key="2">
    <citation type="submission" date="2016-10" db="EMBL/GenBank/DDBJ databases">
        <authorList>
            <person name="Varghese N."/>
            <person name="Submissions S."/>
        </authorList>
    </citation>
    <scope>NUCLEOTIDE SEQUENCE [LARGE SCALE GENOMIC DNA]</scope>
    <source>
        <strain evidence="7">ATCC 20501</strain>
        <strain evidence="5 6">CGMCC 4.3529</strain>
    </source>
</reference>
<protein>
    <submittedName>
        <fullName evidence="4">Acetyl esterase/lipase</fullName>
    </submittedName>
</protein>
<dbReference type="AlphaFoldDB" id="A0A1H5SXL0"/>
<proteinExistence type="inferred from homology"/>
<dbReference type="GO" id="GO:0052689">
    <property type="term" value="F:carboxylic ester hydrolase activity"/>
    <property type="evidence" value="ECO:0007669"/>
    <property type="project" value="UniProtKB-ARBA"/>
</dbReference>
<dbReference type="Pfam" id="PF20434">
    <property type="entry name" value="BD-FAE"/>
    <property type="match status" value="1"/>
</dbReference>
<dbReference type="InterPro" id="IPR049492">
    <property type="entry name" value="BD-FAE-like_dom"/>
</dbReference>
<accession>A0A1I1JWQ6</accession>
<dbReference type="RefSeq" id="WP_093159403.1">
    <property type="nucleotide sequence ID" value="NZ_FNVB01000002.1"/>
</dbReference>
<dbReference type="InterPro" id="IPR050261">
    <property type="entry name" value="FrsA_esterase"/>
</dbReference>
<dbReference type="Gene3D" id="3.40.50.1820">
    <property type="entry name" value="alpha/beta hydrolase"/>
    <property type="match status" value="1"/>
</dbReference>
<accession>A0A1H5SXL0</accession>
<evidence type="ECO:0000256" key="1">
    <source>
        <dbReference type="ARBA" id="ARBA00008645"/>
    </source>
</evidence>
<reference evidence="4" key="1">
    <citation type="submission" date="2016-10" db="EMBL/GenBank/DDBJ databases">
        <authorList>
            <person name="de Groot N.N."/>
        </authorList>
    </citation>
    <scope>NUCLEOTIDE SEQUENCE [LARGE SCALE GENOMIC DNA]</scope>
    <source>
        <strain evidence="4">ATCC 20501</strain>
    </source>
</reference>
<dbReference type="SMR" id="A0A1H5SXL0"/>
<dbReference type="PANTHER" id="PTHR22946:SF9">
    <property type="entry name" value="POLYKETIDE TRANSFERASE AF380"/>
    <property type="match status" value="1"/>
</dbReference>
<gene>
    <name evidence="4" type="ORF">SAMN02982929_00049</name>
    <name evidence="5" type="ORF">SAMN05216506_101983</name>
</gene>
<organism evidence="4 7">
    <name type="scientific">Saccharopolyspora kobensis</name>
    <dbReference type="NCBI Taxonomy" id="146035"/>
    <lineage>
        <taxon>Bacteria</taxon>
        <taxon>Bacillati</taxon>
        <taxon>Actinomycetota</taxon>
        <taxon>Actinomycetes</taxon>
        <taxon>Pseudonocardiales</taxon>
        <taxon>Pseudonocardiaceae</taxon>
        <taxon>Saccharopolyspora</taxon>
    </lineage>
</organism>
<evidence type="ECO:0000256" key="2">
    <source>
        <dbReference type="ARBA" id="ARBA00022801"/>
    </source>
</evidence>
<dbReference type="EMBL" id="FOME01000001">
    <property type="protein sequence ID" value="SFC53119.1"/>
    <property type="molecule type" value="Genomic_DNA"/>
</dbReference>
<dbReference type="EMBL" id="FNVB01000002">
    <property type="protein sequence ID" value="SEF54678.1"/>
    <property type="molecule type" value="Genomic_DNA"/>
</dbReference>
<name>A0A1H5SXL0_9PSEU</name>
<dbReference type="Proteomes" id="UP000199690">
    <property type="component" value="Unassembled WGS sequence"/>
</dbReference>
<comment type="similarity">
    <text evidence="1">Belongs to the AB hydrolase superfamily.</text>
</comment>
<evidence type="ECO:0000313" key="6">
    <source>
        <dbReference type="Proteomes" id="UP000199690"/>
    </source>
</evidence>